<evidence type="ECO:0000256" key="1">
    <source>
        <dbReference type="SAM" id="MobiDB-lite"/>
    </source>
</evidence>
<evidence type="ECO:0000313" key="2">
    <source>
        <dbReference type="EMBL" id="GAA4847528.1"/>
    </source>
</evidence>
<feature type="compositionally biased region" description="Polar residues" evidence="1">
    <location>
        <begin position="120"/>
        <end position="132"/>
    </location>
</feature>
<name>A0ABP9DKE0_9BACT</name>
<reference evidence="3" key="1">
    <citation type="journal article" date="2019" name="Int. J. Syst. Evol. Microbiol.">
        <title>The Global Catalogue of Microorganisms (GCM) 10K type strain sequencing project: providing services to taxonomists for standard genome sequencing and annotation.</title>
        <authorList>
            <consortium name="The Broad Institute Genomics Platform"/>
            <consortium name="The Broad Institute Genome Sequencing Center for Infectious Disease"/>
            <person name="Wu L."/>
            <person name="Ma J."/>
        </authorList>
    </citation>
    <scope>NUCLEOTIDE SEQUENCE [LARGE SCALE GENOMIC DNA]</scope>
    <source>
        <strain evidence="3">JCM 18326</strain>
    </source>
</reference>
<feature type="region of interest" description="Disordered" evidence="1">
    <location>
        <begin position="102"/>
        <end position="132"/>
    </location>
</feature>
<keyword evidence="3" id="KW-1185">Reference proteome</keyword>
<gene>
    <name evidence="2" type="ORF">GCM10023331_35300</name>
</gene>
<dbReference type="RefSeq" id="WP_345374223.1">
    <property type="nucleotide sequence ID" value="NZ_BAABJX010000057.1"/>
</dbReference>
<comment type="caution">
    <text evidence="2">The sequence shown here is derived from an EMBL/GenBank/DDBJ whole genome shotgun (WGS) entry which is preliminary data.</text>
</comment>
<accession>A0ABP9DKE0</accession>
<sequence>MLRGFFLILTVCFAHWANSQQLPGNLFRRWVKDVSQPMQLQHPAIYLPSLQTSASDGTTLAYTYDTLRHMVSFHVPENTSVDSIQVTYRYFTVFSERKKHRVHKKQKKEKGVKQEGVSSMEPSSAVDTLSTQKGKVQTAGAISRGISAGNRQDVFVNSRMDLQLQGELTPDIAIKAKLTDQQIAYQPEGNTQQVQDLDQINLQLIHNNVTLEAGDILLQQGNTYFGKYNKNIEGAQVRASYEKDSTYKVEAQGTVSLAKGQYYREAITPIDGVQGPYRLRGPEALSYMIVIAGSEQVYIDGVKIQRGEDYVIDYNQAEVIFSVKVPITAYSRIQVEYEYALQVYGRSIQQFRQKQSGIGWEVYTDFYQEKDRTTQTLFIENSETDLENLRRMGDQVAGHYVSSIDTVEDYSDVQVLYTYADDGSGTYYLKRATAESSPFLKASFTNIGEGKGSYILDEITATGRVYRWVGEGMGAYEPVKQLVAPNEKQLLVVGGKVALTAHETLDLEWATSLQDLNLFSDLDDKDNRGNALKLTLSSSERHLMDRWRWKAHAKGELVDKQFRPVDRFLPVEFTREWDLPANFSDQYQIYTLGGEVYSLDQKQQYAVQWQQLQLKEGGAQRQELESKTEWKQWSFQQLLEGMQKDTEVLSVDWYRWNASLQWKNKWLQPIYQFMIDHNERKDLVADTLLRSTPVYAQHRLALQTSPSLPWSIVASYTHRNDEQVLDGSWTPWTKMQTYELKGKGKWGTQLLEGEINYRETDYLSGDSREEHNLMGKIAWQGYAWEKAVFNTLELSTSSGMELRREFFYVEVDNGRGTHTWRDLNNNGIKELGEFFLAVNPDERDYVKYFVPTNEYVPAYATSLNYKGRWRLPTAWQQEEGIKHWLSKWQNELTLRMEQKTTSSDWLDRLSWNNNQAQVLYQRLLLRNSLYWNKSNVVWEAGYHQKYQNNIQTLTSGTDERMLKEQRFDIRWNAFTTWTLEHEGRWTEIHNQSDYLPEQNFMYTIWASTPAISWQFNTSFRLKLTGEYLWKEAPKVDEQPKITTRVNKLESSLKYASNFRMNVEGSFGLTYIDFTGEQNTALAYEMMEALQQGTNYLWQLNALKQFENGLQLNVSYHGRKSGEQRIAHVGQVMLTANF</sequence>
<evidence type="ECO:0000313" key="3">
    <source>
        <dbReference type="Proteomes" id="UP001500298"/>
    </source>
</evidence>
<dbReference type="Proteomes" id="UP001500298">
    <property type="component" value="Unassembled WGS sequence"/>
</dbReference>
<protein>
    <submittedName>
        <fullName evidence="2">Uncharacterized protein</fullName>
    </submittedName>
</protein>
<dbReference type="EMBL" id="BAABJX010000057">
    <property type="protein sequence ID" value="GAA4847528.1"/>
    <property type="molecule type" value="Genomic_DNA"/>
</dbReference>
<organism evidence="2 3">
    <name type="scientific">Algivirga pacifica</name>
    <dbReference type="NCBI Taxonomy" id="1162670"/>
    <lineage>
        <taxon>Bacteria</taxon>
        <taxon>Pseudomonadati</taxon>
        <taxon>Bacteroidota</taxon>
        <taxon>Cytophagia</taxon>
        <taxon>Cytophagales</taxon>
        <taxon>Flammeovirgaceae</taxon>
        <taxon>Algivirga</taxon>
    </lineage>
</organism>
<proteinExistence type="predicted"/>